<feature type="transmembrane region" description="Helical" evidence="1">
    <location>
        <begin position="42"/>
        <end position="63"/>
    </location>
</feature>
<dbReference type="Proteomes" id="UP000297245">
    <property type="component" value="Unassembled WGS sequence"/>
</dbReference>
<keyword evidence="1" id="KW-1133">Transmembrane helix</keyword>
<protein>
    <recommendedName>
        <fullName evidence="2">Ubiquitin 3 binding protein But2 C-terminal domain-containing protein</fullName>
    </recommendedName>
</protein>
<sequence>MLWSTGSRQKEYPYTELPSPDSELLEHEPTFVHKGTSKSRSAALVICLLCTLINVALNVLPLGSDSNMYPSRTTFPSSKGLSTRREIDTLRRPSQSIGLQSIHRNKTASRATTIYPYILSPINENDPTVVYGNDPKGYLHPLVGTISPEDRQMRASNTFSTVAQFRVMDFGMEICELQIRIPANQSTDEESFEIASQGLVIYRLDQATSLYADTLSYASRPSRLEKFADVRLDYGMEWTHRFACTMDEILTFEVACPISAKPGECEVNWWQNREKPNPAIFLVQYPSR</sequence>
<keyword evidence="1" id="KW-0812">Transmembrane</keyword>
<dbReference type="Pfam" id="PF09792">
    <property type="entry name" value="But2"/>
    <property type="match status" value="1"/>
</dbReference>
<organism evidence="3 4">
    <name type="scientific">Dendrothele bispora (strain CBS 962.96)</name>
    <dbReference type="NCBI Taxonomy" id="1314807"/>
    <lineage>
        <taxon>Eukaryota</taxon>
        <taxon>Fungi</taxon>
        <taxon>Dikarya</taxon>
        <taxon>Basidiomycota</taxon>
        <taxon>Agaricomycotina</taxon>
        <taxon>Agaricomycetes</taxon>
        <taxon>Agaricomycetidae</taxon>
        <taxon>Agaricales</taxon>
        <taxon>Agaricales incertae sedis</taxon>
        <taxon>Dendrothele</taxon>
    </lineage>
</organism>
<proteinExistence type="predicted"/>
<keyword evidence="4" id="KW-1185">Reference proteome</keyword>
<reference evidence="3 4" key="1">
    <citation type="journal article" date="2019" name="Nat. Ecol. Evol.">
        <title>Megaphylogeny resolves global patterns of mushroom evolution.</title>
        <authorList>
            <person name="Varga T."/>
            <person name="Krizsan K."/>
            <person name="Foldi C."/>
            <person name="Dima B."/>
            <person name="Sanchez-Garcia M."/>
            <person name="Sanchez-Ramirez S."/>
            <person name="Szollosi G.J."/>
            <person name="Szarkandi J.G."/>
            <person name="Papp V."/>
            <person name="Albert L."/>
            <person name="Andreopoulos W."/>
            <person name="Angelini C."/>
            <person name="Antonin V."/>
            <person name="Barry K.W."/>
            <person name="Bougher N.L."/>
            <person name="Buchanan P."/>
            <person name="Buyck B."/>
            <person name="Bense V."/>
            <person name="Catcheside P."/>
            <person name="Chovatia M."/>
            <person name="Cooper J."/>
            <person name="Damon W."/>
            <person name="Desjardin D."/>
            <person name="Finy P."/>
            <person name="Geml J."/>
            <person name="Haridas S."/>
            <person name="Hughes K."/>
            <person name="Justo A."/>
            <person name="Karasinski D."/>
            <person name="Kautmanova I."/>
            <person name="Kiss B."/>
            <person name="Kocsube S."/>
            <person name="Kotiranta H."/>
            <person name="LaButti K.M."/>
            <person name="Lechner B.E."/>
            <person name="Liimatainen K."/>
            <person name="Lipzen A."/>
            <person name="Lukacs Z."/>
            <person name="Mihaltcheva S."/>
            <person name="Morgado L.N."/>
            <person name="Niskanen T."/>
            <person name="Noordeloos M.E."/>
            <person name="Ohm R.A."/>
            <person name="Ortiz-Santana B."/>
            <person name="Ovrebo C."/>
            <person name="Racz N."/>
            <person name="Riley R."/>
            <person name="Savchenko A."/>
            <person name="Shiryaev A."/>
            <person name="Soop K."/>
            <person name="Spirin V."/>
            <person name="Szebenyi C."/>
            <person name="Tomsovsky M."/>
            <person name="Tulloss R.E."/>
            <person name="Uehling J."/>
            <person name="Grigoriev I.V."/>
            <person name="Vagvolgyi C."/>
            <person name="Papp T."/>
            <person name="Martin F.M."/>
            <person name="Miettinen O."/>
            <person name="Hibbett D.S."/>
            <person name="Nagy L.G."/>
        </authorList>
    </citation>
    <scope>NUCLEOTIDE SEQUENCE [LARGE SCALE GENOMIC DNA]</scope>
    <source>
        <strain evidence="3 4">CBS 962.96</strain>
    </source>
</reference>
<dbReference type="AlphaFoldDB" id="A0A4S8MUY1"/>
<evidence type="ECO:0000259" key="2">
    <source>
        <dbReference type="Pfam" id="PF09792"/>
    </source>
</evidence>
<evidence type="ECO:0000313" key="3">
    <source>
        <dbReference type="EMBL" id="THV07093.1"/>
    </source>
</evidence>
<dbReference type="OrthoDB" id="3350619at2759"/>
<evidence type="ECO:0000313" key="4">
    <source>
        <dbReference type="Proteomes" id="UP000297245"/>
    </source>
</evidence>
<gene>
    <name evidence="3" type="ORF">K435DRAFT_788864</name>
</gene>
<name>A0A4S8MUY1_DENBC</name>
<accession>A0A4S8MUY1</accession>
<evidence type="ECO:0000256" key="1">
    <source>
        <dbReference type="SAM" id="Phobius"/>
    </source>
</evidence>
<keyword evidence="1" id="KW-0472">Membrane</keyword>
<feature type="domain" description="Ubiquitin 3 binding protein But2 C-terminal" evidence="2">
    <location>
        <begin position="115"/>
        <end position="255"/>
    </location>
</feature>
<dbReference type="EMBL" id="ML179039">
    <property type="protein sequence ID" value="THV07093.1"/>
    <property type="molecule type" value="Genomic_DNA"/>
</dbReference>
<dbReference type="InterPro" id="IPR018620">
    <property type="entry name" value="Ubiquitin3-bd_protein_But2_C"/>
</dbReference>